<evidence type="ECO:0000256" key="16">
    <source>
        <dbReference type="PIRSR" id="PIRSR600829-2"/>
    </source>
</evidence>
<comment type="similarity">
    <text evidence="2">Belongs to the bacterial diacylglycerol kinase family.</text>
</comment>
<evidence type="ECO:0000256" key="5">
    <source>
        <dbReference type="ARBA" id="ARBA00022679"/>
    </source>
</evidence>
<dbReference type="PANTHER" id="PTHR34299">
    <property type="entry name" value="DIACYLGLYCEROL KINASE"/>
    <property type="match status" value="1"/>
</dbReference>
<comment type="cofactor">
    <cofactor evidence="18">
        <name>Mg(2+)</name>
        <dbReference type="ChEBI" id="CHEBI:18420"/>
    </cofactor>
    <text evidence="18">Mn(2+), Zn(2+), Cd(2+) and Co(2+) support activity to lesser extents.</text>
</comment>
<keyword evidence="3" id="KW-1003">Cell membrane</keyword>
<dbReference type="Proteomes" id="UP000198793">
    <property type="component" value="Unassembled WGS sequence"/>
</dbReference>
<evidence type="ECO:0000256" key="15">
    <source>
        <dbReference type="PIRSR" id="PIRSR600829-1"/>
    </source>
</evidence>
<keyword evidence="13" id="KW-0594">Phospholipid biosynthesis</keyword>
<proteinExistence type="inferred from homology"/>
<dbReference type="InterPro" id="IPR036945">
    <property type="entry name" value="DAGK_sf"/>
</dbReference>
<feature type="binding site" evidence="16">
    <location>
        <position position="79"/>
    </location>
    <ligand>
        <name>substrate</name>
    </ligand>
</feature>
<feature type="transmembrane region" description="Helical" evidence="19">
    <location>
        <begin position="51"/>
        <end position="78"/>
    </location>
</feature>
<dbReference type="OrthoDB" id="9796011at2"/>
<evidence type="ECO:0000256" key="1">
    <source>
        <dbReference type="ARBA" id="ARBA00004651"/>
    </source>
</evidence>
<feature type="transmembrane region" description="Helical" evidence="19">
    <location>
        <begin position="109"/>
        <end position="128"/>
    </location>
</feature>
<feature type="binding site" evidence="18">
    <location>
        <position position="38"/>
    </location>
    <ligand>
        <name>a divalent metal cation</name>
        <dbReference type="ChEBI" id="CHEBI:60240"/>
    </ligand>
</feature>
<evidence type="ECO:0000256" key="11">
    <source>
        <dbReference type="ARBA" id="ARBA00023098"/>
    </source>
</evidence>
<protein>
    <submittedName>
        <fullName evidence="20">Diacylglycerol kinase</fullName>
    </submittedName>
</protein>
<evidence type="ECO:0000256" key="18">
    <source>
        <dbReference type="PIRSR" id="PIRSR600829-4"/>
    </source>
</evidence>
<evidence type="ECO:0000256" key="8">
    <source>
        <dbReference type="ARBA" id="ARBA00022777"/>
    </source>
</evidence>
<dbReference type="RefSeq" id="WP_090667413.1">
    <property type="nucleotide sequence ID" value="NZ_FNIT01000001.1"/>
</dbReference>
<keyword evidence="18" id="KW-0460">Magnesium</keyword>
<evidence type="ECO:0000256" key="19">
    <source>
        <dbReference type="SAM" id="Phobius"/>
    </source>
</evidence>
<keyword evidence="21" id="KW-1185">Reference proteome</keyword>
<keyword evidence="4" id="KW-0444">Lipid biosynthesis</keyword>
<dbReference type="GO" id="GO:0005524">
    <property type="term" value="F:ATP binding"/>
    <property type="evidence" value="ECO:0007669"/>
    <property type="project" value="UniProtKB-KW"/>
</dbReference>
<evidence type="ECO:0000256" key="17">
    <source>
        <dbReference type="PIRSR" id="PIRSR600829-3"/>
    </source>
</evidence>
<keyword evidence="9 17" id="KW-0067">ATP-binding</keyword>
<organism evidence="20 21">
    <name type="scientific">Aureimonas jatrophae</name>
    <dbReference type="NCBI Taxonomy" id="1166073"/>
    <lineage>
        <taxon>Bacteria</taxon>
        <taxon>Pseudomonadati</taxon>
        <taxon>Pseudomonadota</taxon>
        <taxon>Alphaproteobacteria</taxon>
        <taxon>Hyphomicrobiales</taxon>
        <taxon>Aurantimonadaceae</taxon>
        <taxon>Aureimonas</taxon>
    </lineage>
</organism>
<feature type="active site" description="Proton acceptor" evidence="15">
    <location>
        <position position="79"/>
    </location>
</feature>
<evidence type="ECO:0000313" key="20">
    <source>
        <dbReference type="EMBL" id="SDN52783.1"/>
    </source>
</evidence>
<dbReference type="Gene3D" id="1.10.287.3610">
    <property type="match status" value="1"/>
</dbReference>
<keyword evidence="14" id="KW-1208">Phospholipid metabolism</keyword>
<dbReference type="GO" id="GO:0046872">
    <property type="term" value="F:metal ion binding"/>
    <property type="evidence" value="ECO:0007669"/>
    <property type="project" value="UniProtKB-KW"/>
</dbReference>
<keyword evidence="11" id="KW-0443">Lipid metabolism</keyword>
<dbReference type="GO" id="GO:0016301">
    <property type="term" value="F:kinase activity"/>
    <property type="evidence" value="ECO:0007669"/>
    <property type="project" value="UniProtKB-KW"/>
</dbReference>
<feature type="binding site" evidence="17">
    <location>
        <position position="27"/>
    </location>
    <ligand>
        <name>ATP</name>
        <dbReference type="ChEBI" id="CHEBI:30616"/>
    </ligand>
</feature>
<dbReference type="AlphaFoldDB" id="A0A1H0C4L2"/>
<gene>
    <name evidence="20" type="ORF">SAMN05192530_101133</name>
</gene>
<dbReference type="EMBL" id="FNIT01000001">
    <property type="protein sequence ID" value="SDN52783.1"/>
    <property type="molecule type" value="Genomic_DNA"/>
</dbReference>
<dbReference type="GO" id="GO:0008654">
    <property type="term" value="P:phospholipid biosynthetic process"/>
    <property type="evidence" value="ECO:0007669"/>
    <property type="project" value="UniProtKB-KW"/>
</dbReference>
<evidence type="ECO:0000256" key="12">
    <source>
        <dbReference type="ARBA" id="ARBA00023136"/>
    </source>
</evidence>
<keyword evidence="12 19" id="KW-0472">Membrane</keyword>
<feature type="binding site" evidence="18">
    <location>
        <position position="86"/>
    </location>
    <ligand>
        <name>a divalent metal cation</name>
        <dbReference type="ChEBI" id="CHEBI:60240"/>
    </ligand>
</feature>
<keyword evidence="18" id="KW-0479">Metal-binding</keyword>
<dbReference type="STRING" id="1166073.SAMN05192530_101133"/>
<evidence type="ECO:0000256" key="13">
    <source>
        <dbReference type="ARBA" id="ARBA00023209"/>
    </source>
</evidence>
<dbReference type="Pfam" id="PF01219">
    <property type="entry name" value="DAGK_prokar"/>
    <property type="match status" value="1"/>
</dbReference>
<feature type="binding site" evidence="17">
    <location>
        <position position="38"/>
    </location>
    <ligand>
        <name>ATP</name>
        <dbReference type="ChEBI" id="CHEBI:30616"/>
    </ligand>
</feature>
<accession>A0A1H0C4L2</accession>
<evidence type="ECO:0000256" key="2">
    <source>
        <dbReference type="ARBA" id="ARBA00005967"/>
    </source>
</evidence>
<dbReference type="GO" id="GO:0005886">
    <property type="term" value="C:plasma membrane"/>
    <property type="evidence" value="ECO:0007669"/>
    <property type="project" value="UniProtKB-SubCell"/>
</dbReference>
<evidence type="ECO:0000256" key="10">
    <source>
        <dbReference type="ARBA" id="ARBA00022989"/>
    </source>
</evidence>
<evidence type="ECO:0000256" key="6">
    <source>
        <dbReference type="ARBA" id="ARBA00022692"/>
    </source>
</evidence>
<name>A0A1H0C4L2_9HYPH</name>
<keyword evidence="8 20" id="KW-0418">Kinase</keyword>
<keyword evidence="10 19" id="KW-1133">Transmembrane helix</keyword>
<keyword evidence="5" id="KW-0808">Transferase</keyword>
<evidence type="ECO:0000256" key="7">
    <source>
        <dbReference type="ARBA" id="ARBA00022741"/>
    </source>
</evidence>
<dbReference type="PANTHER" id="PTHR34299:SF1">
    <property type="entry name" value="DIACYLGLYCEROL KINASE"/>
    <property type="match status" value="1"/>
</dbReference>
<keyword evidence="7 17" id="KW-0547">Nucleotide-binding</keyword>
<feature type="binding site" evidence="17">
    <location>
        <begin position="104"/>
        <end position="105"/>
    </location>
    <ligand>
        <name>ATP</name>
        <dbReference type="ChEBI" id="CHEBI:30616"/>
    </ligand>
</feature>
<reference evidence="20 21" key="1">
    <citation type="submission" date="2016-10" db="EMBL/GenBank/DDBJ databases">
        <authorList>
            <person name="de Groot N.N."/>
        </authorList>
    </citation>
    <scope>NUCLEOTIDE SEQUENCE [LARGE SCALE GENOMIC DNA]</scope>
    <source>
        <strain evidence="21">L7-484,KACC 16230,DSM 25025</strain>
    </source>
</reference>
<keyword evidence="6 19" id="KW-0812">Transmembrane</keyword>
<sequence>MSIEAPADRRAHAKLRGIDHLLASARYSAAGLLRLLGETAFRQEIMLGAALLALLLIAGVSPAMLLIQVVLLLILAAAEALNTAIELIVDRVSPEISTFAKQAKDLGSFAVFCLLAGNLGFAVAALLLRI</sequence>
<dbReference type="PROSITE" id="PS01069">
    <property type="entry name" value="DAGK_PROKAR"/>
    <property type="match status" value="1"/>
</dbReference>
<evidence type="ECO:0000256" key="3">
    <source>
        <dbReference type="ARBA" id="ARBA00022475"/>
    </source>
</evidence>
<feature type="binding site" evidence="16">
    <location>
        <position position="108"/>
    </location>
    <ligand>
        <name>substrate</name>
    </ligand>
</feature>
<comment type="subcellular location">
    <subcellularLocation>
        <location evidence="1">Cell membrane</location>
        <topology evidence="1">Multi-pass membrane protein</topology>
    </subcellularLocation>
</comment>
<feature type="binding site" evidence="17">
    <location>
        <position position="86"/>
    </location>
    <ligand>
        <name>ATP</name>
        <dbReference type="ChEBI" id="CHEBI:30616"/>
    </ligand>
</feature>
<evidence type="ECO:0000256" key="14">
    <source>
        <dbReference type="ARBA" id="ARBA00023264"/>
    </source>
</evidence>
<feature type="binding site" evidence="16">
    <location>
        <begin position="40"/>
        <end position="44"/>
    </location>
    <ligand>
        <name>substrate</name>
    </ligand>
</feature>
<evidence type="ECO:0000256" key="4">
    <source>
        <dbReference type="ARBA" id="ARBA00022516"/>
    </source>
</evidence>
<evidence type="ECO:0000313" key="21">
    <source>
        <dbReference type="Proteomes" id="UP000198793"/>
    </source>
</evidence>
<evidence type="ECO:0000256" key="9">
    <source>
        <dbReference type="ARBA" id="ARBA00022840"/>
    </source>
</evidence>
<dbReference type="InterPro" id="IPR000829">
    <property type="entry name" value="DAGK"/>
</dbReference>